<keyword evidence="2" id="KW-1185">Reference proteome</keyword>
<proteinExistence type="predicted"/>
<evidence type="ECO:0000313" key="1">
    <source>
        <dbReference type="EMBL" id="GAA1974792.1"/>
    </source>
</evidence>
<dbReference type="InterPro" id="IPR038070">
    <property type="entry name" value="Rv2632c-like_sf"/>
</dbReference>
<dbReference type="Proteomes" id="UP001500571">
    <property type="component" value="Unassembled WGS sequence"/>
</dbReference>
<sequence>MHTRTWHVEIYLYEDENVTRAEAVLRTDVGTELRHRGVARRNPADRDVPEIGDELAACRAVTGLAHDLLEATLTDVAAADPEHPAVIAVD</sequence>
<name>A0ABP5D8V5_9ACTN</name>
<dbReference type="Pfam" id="PF08962">
    <property type="entry name" value="Rv2632c-like"/>
    <property type="match status" value="1"/>
</dbReference>
<dbReference type="EMBL" id="BAAAPB010000005">
    <property type="protein sequence ID" value="GAA1974792.1"/>
    <property type="molecule type" value="Genomic_DNA"/>
</dbReference>
<evidence type="ECO:0000313" key="2">
    <source>
        <dbReference type="Proteomes" id="UP001500571"/>
    </source>
</evidence>
<dbReference type="Gene3D" id="3.30.160.240">
    <property type="entry name" value="Rv1738"/>
    <property type="match status" value="1"/>
</dbReference>
<dbReference type="InterPro" id="IPR015057">
    <property type="entry name" value="Rv2632c-like"/>
</dbReference>
<gene>
    <name evidence="1" type="ORF">GCM10009798_40040</name>
</gene>
<comment type="caution">
    <text evidence="1">The sequence shown here is derived from an EMBL/GenBank/DDBJ whole genome shotgun (WGS) entry which is preliminary data.</text>
</comment>
<protein>
    <submittedName>
        <fullName evidence="1">DUF1876 domain-containing protein</fullName>
    </submittedName>
</protein>
<organism evidence="1 2">
    <name type="scientific">Nocardioides panacihumi</name>
    <dbReference type="NCBI Taxonomy" id="400774"/>
    <lineage>
        <taxon>Bacteria</taxon>
        <taxon>Bacillati</taxon>
        <taxon>Actinomycetota</taxon>
        <taxon>Actinomycetes</taxon>
        <taxon>Propionibacteriales</taxon>
        <taxon>Nocardioidaceae</taxon>
        <taxon>Nocardioides</taxon>
    </lineage>
</organism>
<dbReference type="SUPFAM" id="SSF143212">
    <property type="entry name" value="Rv2632c-like"/>
    <property type="match status" value="1"/>
</dbReference>
<accession>A0ABP5D8V5</accession>
<reference evidence="2" key="1">
    <citation type="journal article" date="2019" name="Int. J. Syst. Evol. Microbiol.">
        <title>The Global Catalogue of Microorganisms (GCM) 10K type strain sequencing project: providing services to taxonomists for standard genome sequencing and annotation.</title>
        <authorList>
            <consortium name="The Broad Institute Genomics Platform"/>
            <consortium name="The Broad Institute Genome Sequencing Center for Infectious Disease"/>
            <person name="Wu L."/>
            <person name="Ma J."/>
        </authorList>
    </citation>
    <scope>NUCLEOTIDE SEQUENCE [LARGE SCALE GENOMIC DNA]</scope>
    <source>
        <strain evidence="2">JCM 15309</strain>
    </source>
</reference>
<dbReference type="RefSeq" id="WP_344047971.1">
    <property type="nucleotide sequence ID" value="NZ_BAAAPB010000005.1"/>
</dbReference>